<dbReference type="InterPro" id="IPR011010">
    <property type="entry name" value="DNA_brk_join_enz"/>
</dbReference>
<dbReference type="EMBL" id="CP019343">
    <property type="protein sequence ID" value="ARN75007.1"/>
    <property type="molecule type" value="Genomic_DNA"/>
</dbReference>
<protein>
    <recommendedName>
        <fullName evidence="4">Integrase</fullName>
    </recommendedName>
</protein>
<gene>
    <name evidence="2" type="ORF">BST96_13320</name>
</gene>
<keyword evidence="1" id="KW-0233">DNA recombination</keyword>
<dbReference type="GO" id="GO:0003677">
    <property type="term" value="F:DNA binding"/>
    <property type="evidence" value="ECO:0007669"/>
    <property type="project" value="InterPro"/>
</dbReference>
<keyword evidence="3" id="KW-1185">Reference proteome</keyword>
<dbReference type="KEGG" id="osg:BST96_13320"/>
<accession>A0A1X9NJE7</accession>
<reference evidence="2 3" key="1">
    <citation type="submission" date="2016-11" db="EMBL/GenBank/DDBJ databases">
        <title>Trade-off between light-utilization and light-protection in marine flavobacteria.</title>
        <authorList>
            <person name="Kumagai Y."/>
        </authorList>
    </citation>
    <scope>NUCLEOTIDE SEQUENCE [LARGE SCALE GENOMIC DNA]</scope>
    <source>
        <strain evidence="2 3">NBRC 107125</strain>
    </source>
</reference>
<dbReference type="SUPFAM" id="SSF56349">
    <property type="entry name" value="DNA breaking-rejoining enzymes"/>
    <property type="match status" value="1"/>
</dbReference>
<evidence type="ECO:0000256" key="1">
    <source>
        <dbReference type="ARBA" id="ARBA00023172"/>
    </source>
</evidence>
<dbReference type="InterPro" id="IPR013762">
    <property type="entry name" value="Integrase-like_cat_sf"/>
</dbReference>
<dbReference type="GO" id="GO:0015074">
    <property type="term" value="P:DNA integration"/>
    <property type="evidence" value="ECO:0007669"/>
    <property type="project" value="InterPro"/>
</dbReference>
<evidence type="ECO:0000313" key="3">
    <source>
        <dbReference type="Proteomes" id="UP000193450"/>
    </source>
</evidence>
<evidence type="ECO:0008006" key="4">
    <source>
        <dbReference type="Google" id="ProtNLM"/>
    </source>
</evidence>
<dbReference type="STRING" id="716816.BST96_13320"/>
<dbReference type="OrthoDB" id="9057547at2"/>
<dbReference type="GO" id="GO:0006310">
    <property type="term" value="P:DNA recombination"/>
    <property type="evidence" value="ECO:0007669"/>
    <property type="project" value="UniProtKB-KW"/>
</dbReference>
<organism evidence="2 3">
    <name type="scientific">Oceanicoccus sagamiensis</name>
    <dbReference type="NCBI Taxonomy" id="716816"/>
    <lineage>
        <taxon>Bacteria</taxon>
        <taxon>Pseudomonadati</taxon>
        <taxon>Pseudomonadota</taxon>
        <taxon>Gammaproteobacteria</taxon>
        <taxon>Cellvibrionales</taxon>
        <taxon>Spongiibacteraceae</taxon>
        <taxon>Oceanicoccus</taxon>
    </lineage>
</organism>
<name>A0A1X9NJE7_9GAMM</name>
<sequence length="53" mass="5816">MLQAGVSIYLVKDCMRHASITQTEEYGHLVPINRSDSVSKLDGVLSRICHAGD</sequence>
<dbReference type="Gene3D" id="1.10.443.10">
    <property type="entry name" value="Intergrase catalytic core"/>
    <property type="match status" value="1"/>
</dbReference>
<dbReference type="Proteomes" id="UP000193450">
    <property type="component" value="Chromosome"/>
</dbReference>
<proteinExistence type="predicted"/>
<evidence type="ECO:0000313" key="2">
    <source>
        <dbReference type="EMBL" id="ARN75007.1"/>
    </source>
</evidence>
<dbReference type="AlphaFoldDB" id="A0A1X9NJE7"/>